<evidence type="ECO:0000313" key="1">
    <source>
        <dbReference type="EMBL" id="VDO43253.1"/>
    </source>
</evidence>
<accession>A0A0N4WKH8</accession>
<dbReference type="EMBL" id="UZAF01017606">
    <property type="protein sequence ID" value="VDO43253.1"/>
    <property type="molecule type" value="Genomic_DNA"/>
</dbReference>
<proteinExistence type="predicted"/>
<evidence type="ECO:0000313" key="2">
    <source>
        <dbReference type="Proteomes" id="UP000268014"/>
    </source>
</evidence>
<dbReference type="Proteomes" id="UP000268014">
    <property type="component" value="Unassembled WGS sequence"/>
</dbReference>
<keyword evidence="2" id="KW-1185">Reference proteome</keyword>
<dbReference type="AlphaFoldDB" id="A0A0N4WKH8"/>
<organism evidence="3">
    <name type="scientific">Haemonchus placei</name>
    <name type="common">Barber's pole worm</name>
    <dbReference type="NCBI Taxonomy" id="6290"/>
    <lineage>
        <taxon>Eukaryota</taxon>
        <taxon>Metazoa</taxon>
        <taxon>Ecdysozoa</taxon>
        <taxon>Nematoda</taxon>
        <taxon>Chromadorea</taxon>
        <taxon>Rhabditida</taxon>
        <taxon>Rhabditina</taxon>
        <taxon>Rhabditomorpha</taxon>
        <taxon>Strongyloidea</taxon>
        <taxon>Trichostrongylidae</taxon>
        <taxon>Haemonchus</taxon>
    </lineage>
</organism>
<evidence type="ECO:0000313" key="3">
    <source>
        <dbReference type="WBParaSite" id="HPLM_0001158601-mRNA-1"/>
    </source>
</evidence>
<name>A0A0N4WKH8_HAEPC</name>
<reference evidence="3" key="1">
    <citation type="submission" date="2017-02" db="UniProtKB">
        <authorList>
            <consortium name="WormBaseParasite"/>
        </authorList>
    </citation>
    <scope>IDENTIFICATION</scope>
</reference>
<dbReference type="OrthoDB" id="5873798at2759"/>
<gene>
    <name evidence="1" type="ORF">HPLM_LOCUS11578</name>
</gene>
<reference evidence="1 2" key="2">
    <citation type="submission" date="2018-11" db="EMBL/GenBank/DDBJ databases">
        <authorList>
            <consortium name="Pathogen Informatics"/>
        </authorList>
    </citation>
    <scope>NUCLEOTIDE SEQUENCE [LARGE SCALE GENOMIC DNA]</scope>
    <source>
        <strain evidence="1 2">MHpl1</strain>
    </source>
</reference>
<sequence length="58" mass="6371">MVIKEAQSIGLNARKAQGLDQEKLTRSSLTEVKRKLANEVGSISILVHLLATFSSSFR</sequence>
<dbReference type="WBParaSite" id="HPLM_0001158601-mRNA-1">
    <property type="protein sequence ID" value="HPLM_0001158601-mRNA-1"/>
    <property type="gene ID" value="HPLM_0001158601"/>
</dbReference>
<protein>
    <submittedName>
        <fullName evidence="3">MBF1 domain-containing protein</fullName>
    </submittedName>
</protein>